<organism evidence="1 2">
    <name type="scientific">Bifidobacterium catulorum</name>
    <dbReference type="NCBI Taxonomy" id="1630173"/>
    <lineage>
        <taxon>Bacteria</taxon>
        <taxon>Bacillati</taxon>
        <taxon>Actinomycetota</taxon>
        <taxon>Actinomycetes</taxon>
        <taxon>Bifidobacteriales</taxon>
        <taxon>Bifidobacteriaceae</taxon>
        <taxon>Bifidobacterium</taxon>
    </lineage>
</organism>
<dbReference type="Proteomes" id="UP000245753">
    <property type="component" value="Unassembled WGS sequence"/>
</dbReference>
<dbReference type="AlphaFoldDB" id="A0A2U2MUH6"/>
<keyword evidence="2" id="KW-1185">Reference proteome</keyword>
<accession>A0A2U2MUH6</accession>
<comment type="caution">
    <text evidence="1">The sequence shown here is derived from an EMBL/GenBank/DDBJ whole genome shotgun (WGS) entry which is preliminary data.</text>
</comment>
<dbReference type="EMBL" id="QFFN01000003">
    <property type="protein sequence ID" value="PWG60507.1"/>
    <property type="molecule type" value="Genomic_DNA"/>
</dbReference>
<evidence type="ECO:0000313" key="2">
    <source>
        <dbReference type="Proteomes" id="UP000245753"/>
    </source>
</evidence>
<proteinExistence type="predicted"/>
<gene>
    <name evidence="1" type="ORF">DF200_02630</name>
</gene>
<evidence type="ECO:0000313" key="1">
    <source>
        <dbReference type="EMBL" id="PWG60507.1"/>
    </source>
</evidence>
<protein>
    <submittedName>
        <fullName evidence="1">Uncharacterized protein</fullName>
    </submittedName>
</protein>
<reference evidence="1 2" key="1">
    <citation type="journal article" date="2018" name="Int. J. Syst. Evol. Microbiol.">
        <title>Bifidobacterium catulorum sp. nov., a novel taxon from the faeces of the baby common marmoset (Callithrix jacchus).</title>
        <authorList>
            <person name="Modesto M."/>
            <person name="Michelini S."/>
            <person name="Oki K."/>
            <person name="Biavati B."/>
            <person name="Watanabe K."/>
            <person name="Mattarelli P."/>
        </authorList>
    </citation>
    <scope>NUCLEOTIDE SEQUENCE [LARGE SCALE GENOMIC DNA]</scope>
    <source>
        <strain evidence="1 2">MRM 8.19</strain>
    </source>
</reference>
<dbReference type="RefSeq" id="WP_109136734.1">
    <property type="nucleotide sequence ID" value="NZ_QFFN01000003.1"/>
</dbReference>
<sequence length="77" mass="9138">MARKDNCTIMQCDRCQTLKYFERQDDEGFKEWWSIARFDSDGAQHDYLLCADCHGQYVDRLKNADTDFKTWMDGGRS</sequence>
<dbReference type="OrthoDB" id="3194815at2"/>
<name>A0A2U2MUH6_9BIFI</name>